<evidence type="ECO:0000256" key="5">
    <source>
        <dbReference type="PROSITE-ProRule" id="PRU00169"/>
    </source>
</evidence>
<evidence type="ECO:0000256" key="4">
    <source>
        <dbReference type="ARBA" id="ARBA00023163"/>
    </source>
</evidence>
<evidence type="ECO:0000256" key="3">
    <source>
        <dbReference type="ARBA" id="ARBA00023125"/>
    </source>
</evidence>
<keyword evidence="4" id="KW-0804">Transcription</keyword>
<keyword evidence="9" id="KW-1185">Reference proteome</keyword>
<evidence type="ECO:0000313" key="9">
    <source>
        <dbReference type="Proteomes" id="UP001597540"/>
    </source>
</evidence>
<evidence type="ECO:0000259" key="6">
    <source>
        <dbReference type="PROSITE" id="PS50043"/>
    </source>
</evidence>
<dbReference type="CDD" id="cd06170">
    <property type="entry name" value="LuxR_C_like"/>
    <property type="match status" value="1"/>
</dbReference>
<dbReference type="InterPro" id="IPR000792">
    <property type="entry name" value="Tscrpt_reg_LuxR_C"/>
</dbReference>
<protein>
    <submittedName>
        <fullName evidence="8">Response regulator</fullName>
    </submittedName>
</protein>
<dbReference type="InterPro" id="IPR058245">
    <property type="entry name" value="NreC/VraR/RcsB-like_REC"/>
</dbReference>
<dbReference type="InterPro" id="IPR001789">
    <property type="entry name" value="Sig_transdc_resp-reg_receiver"/>
</dbReference>
<dbReference type="Proteomes" id="UP001597540">
    <property type="component" value="Unassembled WGS sequence"/>
</dbReference>
<dbReference type="InterPro" id="IPR016032">
    <property type="entry name" value="Sig_transdc_resp-reg_C-effctor"/>
</dbReference>
<dbReference type="CDD" id="cd17535">
    <property type="entry name" value="REC_NarL-like"/>
    <property type="match status" value="1"/>
</dbReference>
<organism evidence="8 9">
    <name type="scientific">Paenibacillus shunpengii</name>
    <dbReference type="NCBI Taxonomy" id="2054424"/>
    <lineage>
        <taxon>Bacteria</taxon>
        <taxon>Bacillati</taxon>
        <taxon>Bacillota</taxon>
        <taxon>Bacilli</taxon>
        <taxon>Bacillales</taxon>
        <taxon>Paenibacillaceae</taxon>
        <taxon>Paenibacillus</taxon>
    </lineage>
</organism>
<dbReference type="PROSITE" id="PS50110">
    <property type="entry name" value="RESPONSE_REGULATORY"/>
    <property type="match status" value="1"/>
</dbReference>
<sequence>MRKVWQVVLVDIHPTSMLGTKLILEEHQDLLVRAMVSTGEEGLAQVSALKPDLVLIDYKLPDGNADQFIVEMKQFSSNTHIVVMTDEDNLNLYKRYISLGASGMLSKQSSPMKLIHMISGLREGLASLPLQWLTNDEWSNTVDQELELHLQLTDMEIFIMERIVQGVTYDKIANEIDVSRRSVDNYLRKIYTKLGVSSRAQAIEQFTLYSKLHKKQQYV</sequence>
<dbReference type="SUPFAM" id="SSF52172">
    <property type="entry name" value="CheY-like"/>
    <property type="match status" value="1"/>
</dbReference>
<evidence type="ECO:0000256" key="1">
    <source>
        <dbReference type="ARBA" id="ARBA00022553"/>
    </source>
</evidence>
<feature type="domain" description="Response regulatory" evidence="7">
    <location>
        <begin position="6"/>
        <end position="122"/>
    </location>
</feature>
<dbReference type="SMART" id="SM00448">
    <property type="entry name" value="REC"/>
    <property type="match status" value="1"/>
</dbReference>
<dbReference type="Pfam" id="PF00196">
    <property type="entry name" value="GerE"/>
    <property type="match status" value="1"/>
</dbReference>
<reference evidence="9" key="1">
    <citation type="journal article" date="2019" name="Int. J. Syst. Evol. Microbiol.">
        <title>The Global Catalogue of Microorganisms (GCM) 10K type strain sequencing project: providing services to taxonomists for standard genome sequencing and annotation.</title>
        <authorList>
            <consortium name="The Broad Institute Genomics Platform"/>
            <consortium name="The Broad Institute Genome Sequencing Center for Infectious Disease"/>
            <person name="Wu L."/>
            <person name="Ma J."/>
        </authorList>
    </citation>
    <scope>NUCLEOTIDE SEQUENCE [LARGE SCALE GENOMIC DNA]</scope>
    <source>
        <strain evidence="9">KCTC 33849</strain>
    </source>
</reference>
<dbReference type="PANTHER" id="PTHR43214">
    <property type="entry name" value="TWO-COMPONENT RESPONSE REGULATOR"/>
    <property type="match status" value="1"/>
</dbReference>
<dbReference type="Gene3D" id="3.40.50.2300">
    <property type="match status" value="1"/>
</dbReference>
<dbReference type="PANTHER" id="PTHR43214:SF41">
    <property type="entry name" value="NITRATE_NITRITE RESPONSE REGULATOR PROTEIN NARP"/>
    <property type="match status" value="1"/>
</dbReference>
<evidence type="ECO:0000259" key="7">
    <source>
        <dbReference type="PROSITE" id="PS50110"/>
    </source>
</evidence>
<dbReference type="RefSeq" id="WP_076311657.1">
    <property type="nucleotide sequence ID" value="NZ_JBHUMJ010000002.1"/>
</dbReference>
<evidence type="ECO:0000256" key="2">
    <source>
        <dbReference type="ARBA" id="ARBA00023015"/>
    </source>
</evidence>
<dbReference type="SUPFAM" id="SSF46894">
    <property type="entry name" value="C-terminal effector domain of the bipartite response regulators"/>
    <property type="match status" value="1"/>
</dbReference>
<dbReference type="InterPro" id="IPR011006">
    <property type="entry name" value="CheY-like_superfamily"/>
</dbReference>
<evidence type="ECO:0000313" key="8">
    <source>
        <dbReference type="EMBL" id="MFD2699806.1"/>
    </source>
</evidence>
<keyword evidence="2" id="KW-0805">Transcription regulation</keyword>
<feature type="modified residue" description="4-aspartylphosphate" evidence="5">
    <location>
        <position position="57"/>
    </location>
</feature>
<dbReference type="EMBL" id="JBHUMJ010000002">
    <property type="protein sequence ID" value="MFD2699806.1"/>
    <property type="molecule type" value="Genomic_DNA"/>
</dbReference>
<dbReference type="InterPro" id="IPR039420">
    <property type="entry name" value="WalR-like"/>
</dbReference>
<comment type="caution">
    <text evidence="8">The sequence shown here is derived from an EMBL/GenBank/DDBJ whole genome shotgun (WGS) entry which is preliminary data.</text>
</comment>
<keyword evidence="1 5" id="KW-0597">Phosphoprotein</keyword>
<accession>A0ABW5SJ48</accession>
<dbReference type="PROSITE" id="PS50043">
    <property type="entry name" value="HTH_LUXR_2"/>
    <property type="match status" value="1"/>
</dbReference>
<dbReference type="SMART" id="SM00421">
    <property type="entry name" value="HTH_LUXR"/>
    <property type="match status" value="1"/>
</dbReference>
<feature type="domain" description="HTH luxR-type" evidence="6">
    <location>
        <begin position="145"/>
        <end position="210"/>
    </location>
</feature>
<name>A0ABW5SJ48_9BACL</name>
<dbReference type="Pfam" id="PF00072">
    <property type="entry name" value="Response_reg"/>
    <property type="match status" value="1"/>
</dbReference>
<proteinExistence type="predicted"/>
<gene>
    <name evidence="8" type="ORF">ACFSVM_04945</name>
</gene>
<keyword evidence="3" id="KW-0238">DNA-binding</keyword>